<gene>
    <name evidence="1" type="ORF">Vadar_016865</name>
</gene>
<evidence type="ECO:0000313" key="1">
    <source>
        <dbReference type="EMBL" id="KAH7860689.1"/>
    </source>
</evidence>
<keyword evidence="2" id="KW-1185">Reference proteome</keyword>
<organism evidence="1 2">
    <name type="scientific">Vaccinium darrowii</name>
    <dbReference type="NCBI Taxonomy" id="229202"/>
    <lineage>
        <taxon>Eukaryota</taxon>
        <taxon>Viridiplantae</taxon>
        <taxon>Streptophyta</taxon>
        <taxon>Embryophyta</taxon>
        <taxon>Tracheophyta</taxon>
        <taxon>Spermatophyta</taxon>
        <taxon>Magnoliopsida</taxon>
        <taxon>eudicotyledons</taxon>
        <taxon>Gunneridae</taxon>
        <taxon>Pentapetalae</taxon>
        <taxon>asterids</taxon>
        <taxon>Ericales</taxon>
        <taxon>Ericaceae</taxon>
        <taxon>Vaccinioideae</taxon>
        <taxon>Vaccinieae</taxon>
        <taxon>Vaccinium</taxon>
    </lineage>
</organism>
<accession>A0ACB7Z4T8</accession>
<sequence length="296" mass="32896">MVGLSLVAKEWFSRWDYPGYENKRGDGNRSNDTFPQRIVIKVQLYDHKQRAKAMGIASAAYGVTSIAIIGEAKDQLEVKGDGVDSVELAKSIRKKVSRDASIFRVEEVKTQPQDDPQPPYQQLSIPSAPWIGHHPYPPPSYPYETQRIVIKVQLNSHKQRVKAMGIASATHGVTSIAIIGEAKDQLEVKGNGVDSVELTRSIRKKVSRDASIVRVEQVNPQRDQQPENQQAIIPFPAGWGIAAIEHIQGERKGSDKGKQKARTWTSGMMGWLFGLFFSPWSFSDLFCSIALVQATA</sequence>
<name>A0ACB7Z4T8_9ERIC</name>
<reference evidence="1 2" key="1">
    <citation type="journal article" date="2021" name="Hortic Res">
        <title>High-quality reference genome and annotation aids understanding of berry development for evergreen blueberry (Vaccinium darrowii).</title>
        <authorList>
            <person name="Yu J."/>
            <person name="Hulse-Kemp A.M."/>
            <person name="Babiker E."/>
            <person name="Staton M."/>
        </authorList>
    </citation>
    <scope>NUCLEOTIDE SEQUENCE [LARGE SCALE GENOMIC DNA]</scope>
    <source>
        <strain evidence="2">cv. NJ 8807/NJ 8810</strain>
        <tissue evidence="1">Young leaf</tissue>
    </source>
</reference>
<comment type="caution">
    <text evidence="1">The sequence shown here is derived from an EMBL/GenBank/DDBJ whole genome shotgun (WGS) entry which is preliminary data.</text>
</comment>
<proteinExistence type="predicted"/>
<dbReference type="EMBL" id="CM037154">
    <property type="protein sequence ID" value="KAH7860689.1"/>
    <property type="molecule type" value="Genomic_DNA"/>
</dbReference>
<dbReference type="Proteomes" id="UP000828048">
    <property type="component" value="Chromosome 4"/>
</dbReference>
<protein>
    <submittedName>
        <fullName evidence="1">Uncharacterized protein</fullName>
    </submittedName>
</protein>
<evidence type="ECO:0000313" key="2">
    <source>
        <dbReference type="Proteomes" id="UP000828048"/>
    </source>
</evidence>